<reference evidence="1" key="1">
    <citation type="submission" date="2014-09" db="EMBL/GenBank/DDBJ databases">
        <authorList>
            <person name="Magalhaes I.L.F."/>
            <person name="Oliveira U."/>
            <person name="Santos F.R."/>
            <person name="Vidigal T.H.D.A."/>
            <person name="Brescovit A.D."/>
            <person name="Santos A.J."/>
        </authorList>
    </citation>
    <scope>NUCLEOTIDE SEQUENCE</scope>
    <source>
        <tissue evidence="1">Shoot tissue taken approximately 20 cm above the soil surface</tissue>
    </source>
</reference>
<organism evidence="1">
    <name type="scientific">Arundo donax</name>
    <name type="common">Giant reed</name>
    <name type="synonym">Donax arundinaceus</name>
    <dbReference type="NCBI Taxonomy" id="35708"/>
    <lineage>
        <taxon>Eukaryota</taxon>
        <taxon>Viridiplantae</taxon>
        <taxon>Streptophyta</taxon>
        <taxon>Embryophyta</taxon>
        <taxon>Tracheophyta</taxon>
        <taxon>Spermatophyta</taxon>
        <taxon>Magnoliopsida</taxon>
        <taxon>Liliopsida</taxon>
        <taxon>Poales</taxon>
        <taxon>Poaceae</taxon>
        <taxon>PACMAD clade</taxon>
        <taxon>Arundinoideae</taxon>
        <taxon>Arundineae</taxon>
        <taxon>Arundo</taxon>
    </lineage>
</organism>
<dbReference type="AlphaFoldDB" id="A0A0A9EMH7"/>
<dbReference type="EMBL" id="GBRH01198850">
    <property type="protein sequence ID" value="JAD99045.1"/>
    <property type="molecule type" value="Transcribed_RNA"/>
</dbReference>
<protein>
    <submittedName>
        <fullName evidence="1">Uncharacterized protein</fullName>
    </submittedName>
</protein>
<accession>A0A0A9EMH7</accession>
<proteinExistence type="predicted"/>
<name>A0A0A9EMH7_ARUDO</name>
<reference evidence="1" key="2">
    <citation type="journal article" date="2015" name="Data Brief">
        <title>Shoot transcriptome of the giant reed, Arundo donax.</title>
        <authorList>
            <person name="Barrero R.A."/>
            <person name="Guerrero F.D."/>
            <person name="Moolhuijzen P."/>
            <person name="Goolsby J.A."/>
            <person name="Tidwell J."/>
            <person name="Bellgard S.E."/>
            <person name="Bellgard M.I."/>
        </authorList>
    </citation>
    <scope>NUCLEOTIDE SEQUENCE</scope>
    <source>
        <tissue evidence="1">Shoot tissue taken approximately 20 cm above the soil surface</tissue>
    </source>
</reference>
<sequence>MHSRLANNSKLWTRVDKHGTTEYQNTQHIQREANWHRKTVPLKLKRSSCIHYPGKAYHEKLDASRCMDYNNKVKVAIRGLQTQTRHI</sequence>
<evidence type="ECO:0000313" key="1">
    <source>
        <dbReference type="EMBL" id="JAD99045.1"/>
    </source>
</evidence>